<dbReference type="InterPro" id="IPR027417">
    <property type="entry name" value="P-loop_NTPase"/>
</dbReference>
<dbReference type="SUPFAM" id="SSF90002">
    <property type="entry name" value="Hypothetical protein YjiA, C-terminal domain"/>
    <property type="match status" value="1"/>
</dbReference>
<dbReference type="EMBL" id="WMEY01000009">
    <property type="protein sequence ID" value="MYL65700.1"/>
    <property type="molecule type" value="Genomic_DNA"/>
</dbReference>
<organism evidence="8 9">
    <name type="scientific">Guptibacillus hwajinpoensis</name>
    <dbReference type="NCBI Taxonomy" id="208199"/>
    <lineage>
        <taxon>Bacteria</taxon>
        <taxon>Bacillati</taxon>
        <taxon>Bacillota</taxon>
        <taxon>Bacilli</taxon>
        <taxon>Bacillales</taxon>
        <taxon>Guptibacillaceae</taxon>
        <taxon>Guptibacillus</taxon>
    </lineage>
</organism>
<dbReference type="InterPro" id="IPR051316">
    <property type="entry name" value="Zinc-reg_GTPase_activator"/>
</dbReference>
<evidence type="ECO:0008006" key="10">
    <source>
        <dbReference type="Google" id="ProtNLM"/>
    </source>
</evidence>
<dbReference type="CDD" id="cd03112">
    <property type="entry name" value="CobW-like"/>
    <property type="match status" value="1"/>
</dbReference>
<sequence>MKVPVYLISGFLGSGKTTVLLNMIEKCRKEGTKTGIILNELGTKNVEETYFKDQNVKTLLNGCICCSIQDDLNETLRSFSEKEIDLLLIEGTGVANPIDIEAALTSPEFIRIYELNSMITVVDGSHFLEHQHFFASSKEIRKLLKQQISCANLVILNKEDLITESSIMKINKKMRGMLNDGVPVFRTTFGNIPETELFKKRYGLLTPMTNQNHSADGHHHNHSSLRSIQIDGFAEVDRLLFEKWIAELPMEVLRGKGIVRFKGAPMNYHFQFASGKLSLLQTVGEEMKPIIILIGDSLNEEKLDRNFRSSMFG</sequence>
<name>A0A845F4H2_9BACL</name>
<evidence type="ECO:0000256" key="4">
    <source>
        <dbReference type="ARBA" id="ARBA00034320"/>
    </source>
</evidence>
<dbReference type="Proteomes" id="UP000447833">
    <property type="component" value="Unassembled WGS sequence"/>
</dbReference>
<dbReference type="Pfam" id="PF07683">
    <property type="entry name" value="CobW_C"/>
    <property type="match status" value="1"/>
</dbReference>
<dbReference type="Pfam" id="PF02492">
    <property type="entry name" value="cobW"/>
    <property type="match status" value="1"/>
</dbReference>
<dbReference type="InterPro" id="IPR003495">
    <property type="entry name" value="CobW/HypB/UreG_nucleotide-bd"/>
</dbReference>
<comment type="caution">
    <text evidence="8">The sequence shown here is derived from an EMBL/GenBank/DDBJ whole genome shotgun (WGS) entry which is preliminary data.</text>
</comment>
<evidence type="ECO:0000313" key="8">
    <source>
        <dbReference type="EMBL" id="MYL65700.1"/>
    </source>
</evidence>
<evidence type="ECO:0000259" key="7">
    <source>
        <dbReference type="Pfam" id="PF07683"/>
    </source>
</evidence>
<accession>A0A845F4H2</accession>
<dbReference type="PANTHER" id="PTHR13748">
    <property type="entry name" value="COBW-RELATED"/>
    <property type="match status" value="1"/>
</dbReference>
<proteinExistence type="inferred from homology"/>
<evidence type="ECO:0000256" key="2">
    <source>
        <dbReference type="ARBA" id="ARBA00022801"/>
    </source>
</evidence>
<comment type="similarity">
    <text evidence="4">Belongs to the SIMIBI class G3E GTPase family. ZNG1 subfamily.</text>
</comment>
<evidence type="ECO:0000313" key="9">
    <source>
        <dbReference type="Proteomes" id="UP000447833"/>
    </source>
</evidence>
<dbReference type="SUPFAM" id="SSF52540">
    <property type="entry name" value="P-loop containing nucleoside triphosphate hydrolases"/>
    <property type="match status" value="1"/>
</dbReference>
<evidence type="ECO:0000256" key="1">
    <source>
        <dbReference type="ARBA" id="ARBA00022741"/>
    </source>
</evidence>
<evidence type="ECO:0000256" key="5">
    <source>
        <dbReference type="ARBA" id="ARBA00049117"/>
    </source>
</evidence>
<evidence type="ECO:0000259" key="6">
    <source>
        <dbReference type="Pfam" id="PF02492"/>
    </source>
</evidence>
<reference evidence="8 9" key="1">
    <citation type="submission" date="2019-11" db="EMBL/GenBank/DDBJ databases">
        <title>Genome sequences of 17 halophilic strains isolated from different environments.</title>
        <authorList>
            <person name="Furrow R.E."/>
        </authorList>
    </citation>
    <scope>NUCLEOTIDE SEQUENCE [LARGE SCALE GENOMIC DNA]</scope>
    <source>
        <strain evidence="8 9">22506_14_FS</strain>
    </source>
</reference>
<gene>
    <name evidence="8" type="ORF">GLW07_20270</name>
</gene>
<evidence type="ECO:0000256" key="3">
    <source>
        <dbReference type="ARBA" id="ARBA00023186"/>
    </source>
</evidence>
<dbReference type="AlphaFoldDB" id="A0A845F4H2"/>
<feature type="domain" description="CobW C-terminal" evidence="7">
    <location>
        <begin position="234"/>
        <end position="309"/>
    </location>
</feature>
<dbReference type="Gene3D" id="3.40.50.300">
    <property type="entry name" value="P-loop containing nucleotide triphosphate hydrolases"/>
    <property type="match status" value="1"/>
</dbReference>
<dbReference type="RefSeq" id="WP_160921287.1">
    <property type="nucleotide sequence ID" value="NZ_WMEY01000009.1"/>
</dbReference>
<dbReference type="InterPro" id="IPR011629">
    <property type="entry name" value="CobW-like_C"/>
</dbReference>
<dbReference type="GO" id="GO:0016787">
    <property type="term" value="F:hydrolase activity"/>
    <property type="evidence" value="ECO:0007669"/>
    <property type="project" value="UniProtKB-KW"/>
</dbReference>
<keyword evidence="2" id="KW-0378">Hydrolase</keyword>
<dbReference type="GO" id="GO:0000166">
    <property type="term" value="F:nucleotide binding"/>
    <property type="evidence" value="ECO:0007669"/>
    <property type="project" value="UniProtKB-KW"/>
</dbReference>
<dbReference type="Gene3D" id="3.30.1220.10">
    <property type="entry name" value="CobW-like, C-terminal domain"/>
    <property type="match status" value="1"/>
</dbReference>
<comment type="catalytic activity">
    <reaction evidence="5">
        <text>GTP + H2O = GDP + phosphate + H(+)</text>
        <dbReference type="Rhea" id="RHEA:19669"/>
        <dbReference type="ChEBI" id="CHEBI:15377"/>
        <dbReference type="ChEBI" id="CHEBI:15378"/>
        <dbReference type="ChEBI" id="CHEBI:37565"/>
        <dbReference type="ChEBI" id="CHEBI:43474"/>
        <dbReference type="ChEBI" id="CHEBI:58189"/>
    </reaction>
    <physiologicalReaction direction="left-to-right" evidence="5">
        <dbReference type="Rhea" id="RHEA:19670"/>
    </physiologicalReaction>
</comment>
<feature type="domain" description="CobW/HypB/UreG nucleotide-binding" evidence="6">
    <location>
        <begin position="4"/>
        <end position="184"/>
    </location>
</feature>
<keyword evidence="3" id="KW-0143">Chaperone</keyword>
<protein>
    <recommendedName>
        <fullName evidence="10">GTP-binding protein</fullName>
    </recommendedName>
</protein>
<dbReference type="InterPro" id="IPR036627">
    <property type="entry name" value="CobW-likC_sf"/>
</dbReference>
<keyword evidence="1" id="KW-0547">Nucleotide-binding</keyword>